<dbReference type="AlphaFoldDB" id="B2TUZ8"/>
<dbReference type="InterPro" id="IPR013762">
    <property type="entry name" value="Integrase-like_cat_sf"/>
</dbReference>
<dbReference type="STRING" id="344609.SbBS512_E0688"/>
<dbReference type="Proteomes" id="UP000001030">
    <property type="component" value="Chromosome"/>
</dbReference>
<dbReference type="GO" id="GO:0006310">
    <property type="term" value="P:DNA recombination"/>
    <property type="evidence" value="ECO:0007669"/>
    <property type="project" value="UniProtKB-KW"/>
</dbReference>
<gene>
    <name evidence="3" type="ordered locus">SbBS512_E0688</name>
</gene>
<keyword evidence="4" id="KW-1185">Reference proteome</keyword>
<evidence type="ECO:0000259" key="2">
    <source>
        <dbReference type="PROSITE" id="PS51898"/>
    </source>
</evidence>
<name>B2TUZ8_SHIB3</name>
<keyword evidence="1" id="KW-0233">DNA recombination</keyword>
<reference evidence="4" key="1">
    <citation type="submission" date="2008-05" db="EMBL/GenBank/DDBJ databases">
        <title>Complete sequence of Shigella boydii serotype 18 strain BS512.</title>
        <authorList>
            <person name="Rasko D.A."/>
            <person name="Rosovitz M."/>
            <person name="Maurelli A.T."/>
            <person name="Myers G."/>
            <person name="Seshadri R."/>
            <person name="Cer R."/>
            <person name="Jiang L."/>
            <person name="Ravel J."/>
            <person name="Sebastian Y."/>
        </authorList>
    </citation>
    <scope>NUCLEOTIDE SEQUENCE [LARGE SCALE GENOMIC DNA]</scope>
    <source>
        <strain evidence="4">CDC 3083-94 / BS512</strain>
    </source>
</reference>
<dbReference type="InterPro" id="IPR002104">
    <property type="entry name" value="Integrase_catalytic"/>
</dbReference>
<dbReference type="PROSITE" id="PS51898">
    <property type="entry name" value="TYR_RECOMBINASE"/>
    <property type="match status" value="1"/>
</dbReference>
<evidence type="ECO:0000313" key="3">
    <source>
        <dbReference type="EMBL" id="ACD07491.1"/>
    </source>
</evidence>
<organism evidence="3 4">
    <name type="scientific">Shigella boydii serotype 18 (strain CDC 3083-94 / BS512)</name>
    <dbReference type="NCBI Taxonomy" id="344609"/>
    <lineage>
        <taxon>Bacteria</taxon>
        <taxon>Pseudomonadati</taxon>
        <taxon>Pseudomonadota</taxon>
        <taxon>Gammaproteobacteria</taxon>
        <taxon>Enterobacterales</taxon>
        <taxon>Enterobacteriaceae</taxon>
        <taxon>Shigella</taxon>
    </lineage>
</organism>
<dbReference type="HOGENOM" id="CLU_049005_2_0_6"/>
<dbReference type="Pfam" id="PF00589">
    <property type="entry name" value="Phage_integrase"/>
    <property type="match status" value="1"/>
</dbReference>
<dbReference type="KEGG" id="sbc:SbBS512_E0688"/>
<dbReference type="SUPFAM" id="SSF56349">
    <property type="entry name" value="DNA breaking-rejoining enzymes"/>
    <property type="match status" value="1"/>
</dbReference>
<dbReference type="InterPro" id="IPR011010">
    <property type="entry name" value="DNA_brk_join_enz"/>
</dbReference>
<evidence type="ECO:0000256" key="1">
    <source>
        <dbReference type="ARBA" id="ARBA00023172"/>
    </source>
</evidence>
<dbReference type="GO" id="GO:0003677">
    <property type="term" value="F:DNA binding"/>
    <property type="evidence" value="ECO:0007669"/>
    <property type="project" value="InterPro"/>
</dbReference>
<sequence>MGYPQTNRKIDTGKTLTRWPVFVDHFTDIFKTAIASGLAEEDPASATRPFRTEVKRSRLLIDEYLLIRKIADVQNEWFGLCMDLALVTGQREGDLAAMRWEDIRDGRLYVEQQKTGAKIRISLPTTISRLNLTLTDVLDNLKKINGKNEKLLGGKTARTIAAQFRIARDTSGLKWEGDPPPFHEIRSLSGRLHSAEKGSDFTQALLGHRSSSMTDKYRDGRGREWKDI</sequence>
<dbReference type="EMBL" id="CP001063">
    <property type="protein sequence ID" value="ACD07491.1"/>
    <property type="molecule type" value="Genomic_DNA"/>
</dbReference>
<protein>
    <submittedName>
        <fullName evidence="3">Phage integrase</fullName>
    </submittedName>
</protein>
<proteinExistence type="predicted"/>
<dbReference type="GO" id="GO:0015074">
    <property type="term" value="P:DNA integration"/>
    <property type="evidence" value="ECO:0007669"/>
    <property type="project" value="InterPro"/>
</dbReference>
<feature type="domain" description="Tyr recombinase" evidence="2">
    <location>
        <begin position="54"/>
        <end position="228"/>
    </location>
</feature>
<dbReference type="RefSeq" id="WP_012421354.1">
    <property type="nucleotide sequence ID" value="NC_010658.1"/>
</dbReference>
<evidence type="ECO:0000313" key="4">
    <source>
        <dbReference type="Proteomes" id="UP000001030"/>
    </source>
</evidence>
<dbReference type="Gene3D" id="1.10.443.10">
    <property type="entry name" value="Intergrase catalytic core"/>
    <property type="match status" value="1"/>
</dbReference>
<accession>B2TUZ8</accession>